<dbReference type="PaxDb" id="65489-OBART09G06560.1"/>
<keyword evidence="2" id="KW-1185">Reference proteome</keyword>
<evidence type="ECO:0000313" key="1">
    <source>
        <dbReference type="EnsemblPlants" id="OBART09G06560.1"/>
    </source>
</evidence>
<proteinExistence type="predicted"/>
<dbReference type="Gramene" id="OBART09G06560.1">
    <property type="protein sequence ID" value="OBART09G06560.1"/>
    <property type="gene ID" value="OBART09G06560"/>
</dbReference>
<organism evidence="1">
    <name type="scientific">Oryza barthii</name>
    <dbReference type="NCBI Taxonomy" id="65489"/>
    <lineage>
        <taxon>Eukaryota</taxon>
        <taxon>Viridiplantae</taxon>
        <taxon>Streptophyta</taxon>
        <taxon>Embryophyta</taxon>
        <taxon>Tracheophyta</taxon>
        <taxon>Spermatophyta</taxon>
        <taxon>Magnoliopsida</taxon>
        <taxon>Liliopsida</taxon>
        <taxon>Poales</taxon>
        <taxon>Poaceae</taxon>
        <taxon>BOP clade</taxon>
        <taxon>Oryzoideae</taxon>
        <taxon>Oryzeae</taxon>
        <taxon>Oryzinae</taxon>
        <taxon>Oryza</taxon>
    </lineage>
</organism>
<accession>A0A0D3H5L4</accession>
<dbReference type="HOGENOM" id="CLU_2816481_0_0_1"/>
<dbReference type="Proteomes" id="UP000026960">
    <property type="component" value="Chromosome 9"/>
</dbReference>
<dbReference type="AlphaFoldDB" id="A0A0D3H5L4"/>
<name>A0A0D3H5L4_9ORYZ</name>
<dbReference type="EnsemblPlants" id="OBART09G06560.1">
    <property type="protein sequence ID" value="OBART09G06560.1"/>
    <property type="gene ID" value="OBART09G06560"/>
</dbReference>
<reference evidence="1" key="1">
    <citation type="journal article" date="2009" name="Rice">
        <title>De Novo Next Generation Sequencing of Plant Genomes.</title>
        <authorList>
            <person name="Rounsley S."/>
            <person name="Marri P.R."/>
            <person name="Yu Y."/>
            <person name="He R."/>
            <person name="Sisneros N."/>
            <person name="Goicoechea J.L."/>
            <person name="Lee S.J."/>
            <person name="Angelova A."/>
            <person name="Kudrna D."/>
            <person name="Luo M."/>
            <person name="Affourtit J."/>
            <person name="Desany B."/>
            <person name="Knight J."/>
            <person name="Niazi F."/>
            <person name="Egholm M."/>
            <person name="Wing R.A."/>
        </authorList>
    </citation>
    <scope>NUCLEOTIDE SEQUENCE [LARGE SCALE GENOMIC DNA]</scope>
    <source>
        <strain evidence="1">cv. IRGC 105608</strain>
    </source>
</reference>
<sequence length="67" mass="7718">MKKVFRKIILYRSVKSVPAIIHIRSTIPEKIVPCWRRTKQRVSTMLASLSWSHARSSILLHGGMLFG</sequence>
<evidence type="ECO:0000313" key="2">
    <source>
        <dbReference type="Proteomes" id="UP000026960"/>
    </source>
</evidence>
<protein>
    <submittedName>
        <fullName evidence="1">Uncharacterized protein</fullName>
    </submittedName>
</protein>
<reference evidence="1" key="2">
    <citation type="submission" date="2015-03" db="UniProtKB">
        <authorList>
            <consortium name="EnsemblPlants"/>
        </authorList>
    </citation>
    <scope>IDENTIFICATION</scope>
</reference>